<feature type="domain" description="PLD phosphodiesterase" evidence="17">
    <location>
        <begin position="390"/>
        <end position="417"/>
    </location>
</feature>
<keyword evidence="6" id="KW-0964">Secreted</keyword>
<evidence type="ECO:0000256" key="13">
    <source>
        <dbReference type="ARBA" id="ARBA00023209"/>
    </source>
</evidence>
<evidence type="ECO:0000256" key="15">
    <source>
        <dbReference type="NCBIfam" id="TIGR04265"/>
    </source>
</evidence>
<dbReference type="Gene3D" id="3.30.870.10">
    <property type="entry name" value="Endonuclease Chain A"/>
    <property type="match status" value="2"/>
</dbReference>
<evidence type="ECO:0000256" key="9">
    <source>
        <dbReference type="ARBA" id="ARBA00022737"/>
    </source>
</evidence>
<gene>
    <name evidence="18" type="primary">cls</name>
    <name evidence="18" type="ORF">OQ252_03065</name>
</gene>
<comment type="function">
    <text evidence="1">Could be a virulence factor.</text>
</comment>
<keyword evidence="7" id="KW-0808">Transferase</keyword>
<reference evidence="18 19" key="1">
    <citation type="submission" date="2022-11" db="EMBL/GenBank/DDBJ databases">
        <title>Genome sequencing of Acetobacter type strain.</title>
        <authorList>
            <person name="Heo J."/>
            <person name="Lee D."/>
            <person name="Han B.-H."/>
            <person name="Hong S.-B."/>
            <person name="Kwon S.-W."/>
        </authorList>
    </citation>
    <scope>NUCLEOTIDE SEQUENCE [LARGE SCALE GENOMIC DNA]</scope>
    <source>
        <strain evidence="18 19">KACC 21251</strain>
    </source>
</reference>
<keyword evidence="11" id="KW-0443">Lipid metabolism</keyword>
<evidence type="ECO:0000256" key="5">
    <source>
        <dbReference type="ARBA" id="ARBA00022516"/>
    </source>
</evidence>
<feature type="transmembrane region" description="Helical" evidence="16">
    <location>
        <begin position="39"/>
        <end position="60"/>
    </location>
</feature>
<dbReference type="InterPro" id="IPR027379">
    <property type="entry name" value="CLS_N"/>
</dbReference>
<dbReference type="PANTHER" id="PTHR21248:SF22">
    <property type="entry name" value="PHOSPHOLIPASE D"/>
    <property type="match status" value="1"/>
</dbReference>
<dbReference type="CDD" id="cd09157">
    <property type="entry name" value="PLDc_CLS_unchar2_1"/>
    <property type="match status" value="1"/>
</dbReference>
<comment type="caution">
    <text evidence="18">The sequence shown here is derived from an EMBL/GenBank/DDBJ whole genome shotgun (WGS) entry which is preliminary data.</text>
</comment>
<evidence type="ECO:0000256" key="11">
    <source>
        <dbReference type="ARBA" id="ARBA00023098"/>
    </source>
</evidence>
<keyword evidence="4" id="KW-1003">Cell membrane</keyword>
<dbReference type="EMBL" id="JAPIUX010000001">
    <property type="protein sequence ID" value="MCX2560388.1"/>
    <property type="molecule type" value="Genomic_DNA"/>
</dbReference>
<keyword evidence="19" id="KW-1185">Reference proteome</keyword>
<keyword evidence="5" id="KW-0444">Lipid biosynthesis</keyword>
<dbReference type="RefSeq" id="WP_166119380.1">
    <property type="nucleotide sequence ID" value="NZ_JAPIUX010000001.1"/>
</dbReference>
<dbReference type="Pfam" id="PF13396">
    <property type="entry name" value="PLDc_N"/>
    <property type="match status" value="1"/>
</dbReference>
<dbReference type="InterPro" id="IPR025202">
    <property type="entry name" value="PLD-like_dom"/>
</dbReference>
<evidence type="ECO:0000256" key="10">
    <source>
        <dbReference type="ARBA" id="ARBA00022989"/>
    </source>
</evidence>
<keyword evidence="13" id="KW-0594">Phospholipid biosynthesis</keyword>
<dbReference type="Pfam" id="PF13091">
    <property type="entry name" value="PLDc_2"/>
    <property type="match status" value="2"/>
</dbReference>
<dbReference type="SUPFAM" id="SSF56024">
    <property type="entry name" value="Phospholipase D/nuclease"/>
    <property type="match status" value="2"/>
</dbReference>
<evidence type="ECO:0000313" key="18">
    <source>
        <dbReference type="EMBL" id="MCX2560388.1"/>
    </source>
</evidence>
<dbReference type="PROSITE" id="PS50035">
    <property type="entry name" value="PLD"/>
    <property type="match status" value="2"/>
</dbReference>
<evidence type="ECO:0000259" key="17">
    <source>
        <dbReference type="PROSITE" id="PS50035"/>
    </source>
</evidence>
<keyword evidence="8 16" id="KW-0812">Transmembrane</keyword>
<evidence type="ECO:0000256" key="14">
    <source>
        <dbReference type="ARBA" id="ARBA00023264"/>
    </source>
</evidence>
<evidence type="ECO:0000256" key="3">
    <source>
        <dbReference type="ARBA" id="ARBA00004651"/>
    </source>
</evidence>
<feature type="transmembrane region" description="Helical" evidence="16">
    <location>
        <begin position="6"/>
        <end position="27"/>
    </location>
</feature>
<dbReference type="PANTHER" id="PTHR21248">
    <property type="entry name" value="CARDIOLIPIN SYNTHASE"/>
    <property type="match status" value="1"/>
</dbReference>
<evidence type="ECO:0000313" key="19">
    <source>
        <dbReference type="Proteomes" id="UP001526446"/>
    </source>
</evidence>
<evidence type="ECO:0000256" key="1">
    <source>
        <dbReference type="ARBA" id="ARBA00003145"/>
    </source>
</evidence>
<dbReference type="NCBIfam" id="TIGR04265">
    <property type="entry name" value="bac_cardiolipin"/>
    <property type="match status" value="1"/>
</dbReference>
<comment type="subcellular location">
    <subcellularLocation>
        <location evidence="3">Cell membrane</location>
        <topology evidence="3">Multi-pass membrane protein</topology>
    </subcellularLocation>
    <subcellularLocation>
        <location evidence="2">Secreted</location>
    </subcellularLocation>
</comment>
<keyword evidence="9" id="KW-0677">Repeat</keyword>
<evidence type="ECO:0000256" key="4">
    <source>
        <dbReference type="ARBA" id="ARBA00022475"/>
    </source>
</evidence>
<dbReference type="EC" id="2.7.8.-" evidence="15"/>
<accession>A0ABT3Q521</accession>
<evidence type="ECO:0000256" key="7">
    <source>
        <dbReference type="ARBA" id="ARBA00022679"/>
    </source>
</evidence>
<keyword evidence="14" id="KW-1208">Phospholipid metabolism</keyword>
<evidence type="ECO:0000256" key="12">
    <source>
        <dbReference type="ARBA" id="ARBA00023136"/>
    </source>
</evidence>
<sequence length="475" mass="53503">MTFDTLPHLSLLTLTIIRFVLVTGVALHILLTKRNTSSAIGWIGICILMPVLGTVLYVMFGINRVRRLAKKLVRGRSSHRFEDSHSSSWNRELDGQFAPLALMVGKLTSRPLVGGNTITTLHDGDGAYPHMLQAIDNAEHSVLLCSYIFRNDQIGGEFIEKLIAAQKRGVQVRVLVDGIGSGYFLSPVYHRLRRAGVPCARFMHSLLPWRMPFINLRNHRKILVADGKIGFMGGLNIGDENLVSRNPPSPVSDTHFMLEGPVVKQLAEAIAWDWSFATQETLEGDIYFKEHKSTGESVARIVTAGPDTDLEKIEYTMLQAATLARRQIRLMTPYFLPGSRLMAELGLAALRGVQVDVVIPLRSNHLPLDWACAANIAPLLDSGVRVWWVNPPFNHSKLMVVDRAWSFVGSSNLDIRSLRLNFEINLETYDVVMAETLDDFICRHRNRRLTHHDLDKRNKLIQIRDATARLFMPYL</sequence>
<feature type="domain" description="PLD phosphodiesterase" evidence="17">
    <location>
        <begin position="214"/>
        <end position="241"/>
    </location>
</feature>
<dbReference type="InterPro" id="IPR001736">
    <property type="entry name" value="PLipase_D/transphosphatidylase"/>
</dbReference>
<protein>
    <recommendedName>
        <fullName evidence="15">Cardiolipin synthase</fullName>
        <ecNumber evidence="15">2.7.8.-</ecNumber>
    </recommendedName>
</protein>
<dbReference type="InterPro" id="IPR022924">
    <property type="entry name" value="Cardiolipin_synthase"/>
</dbReference>
<evidence type="ECO:0000256" key="16">
    <source>
        <dbReference type="SAM" id="Phobius"/>
    </source>
</evidence>
<keyword evidence="12 16" id="KW-0472">Membrane</keyword>
<dbReference type="Proteomes" id="UP001526446">
    <property type="component" value="Unassembled WGS sequence"/>
</dbReference>
<evidence type="ECO:0000256" key="2">
    <source>
        <dbReference type="ARBA" id="ARBA00004613"/>
    </source>
</evidence>
<dbReference type="SMART" id="SM00155">
    <property type="entry name" value="PLDc"/>
    <property type="match status" value="2"/>
</dbReference>
<keyword evidence="10 16" id="KW-1133">Transmembrane helix</keyword>
<evidence type="ECO:0000256" key="6">
    <source>
        <dbReference type="ARBA" id="ARBA00022525"/>
    </source>
</evidence>
<evidence type="ECO:0000256" key="8">
    <source>
        <dbReference type="ARBA" id="ARBA00022692"/>
    </source>
</evidence>
<organism evidence="18 19">
    <name type="scientific">Acetobacter farinalis</name>
    <dbReference type="NCBI Taxonomy" id="1260984"/>
    <lineage>
        <taxon>Bacteria</taxon>
        <taxon>Pseudomonadati</taxon>
        <taxon>Pseudomonadota</taxon>
        <taxon>Alphaproteobacteria</taxon>
        <taxon>Acetobacterales</taxon>
        <taxon>Acetobacteraceae</taxon>
        <taxon>Acetobacter</taxon>
    </lineage>
</organism>
<name>A0ABT3Q521_9PROT</name>
<proteinExistence type="predicted"/>